<comment type="subcellular location">
    <subcellularLocation>
        <location evidence="1">Cell outer membrane</location>
    </subcellularLocation>
</comment>
<keyword evidence="7" id="KW-0472">Membrane</keyword>
<keyword evidence="3" id="KW-0813">Transport</keyword>
<dbReference type="PANTHER" id="PTHR34597:SF3">
    <property type="entry name" value="OUTER MEMBRANE TRANSPORTER CDIB"/>
    <property type="match status" value="1"/>
</dbReference>
<evidence type="ECO:0000259" key="9">
    <source>
        <dbReference type="PROSITE" id="PS51779"/>
    </source>
</evidence>
<keyword evidence="6" id="KW-0653">Protein transport</keyword>
<dbReference type="Pfam" id="PF17287">
    <property type="entry name" value="POTRA_3"/>
    <property type="match status" value="1"/>
</dbReference>
<dbReference type="InterPro" id="IPR005565">
    <property type="entry name" value="Hemolysn_activator_HlyB_C"/>
</dbReference>
<dbReference type="EMBL" id="CP114280">
    <property type="protein sequence ID" value="WFN57504.1"/>
    <property type="molecule type" value="Genomic_DNA"/>
</dbReference>
<dbReference type="Pfam" id="PF03865">
    <property type="entry name" value="ShlB"/>
    <property type="match status" value="1"/>
</dbReference>
<dbReference type="Gene3D" id="3.10.20.310">
    <property type="entry name" value="membrane protein fhac"/>
    <property type="match status" value="1"/>
</dbReference>
<protein>
    <submittedName>
        <fullName evidence="10">ShlB/FhaC/HecB family hemolysin secretion/activation protein</fullName>
    </submittedName>
</protein>
<dbReference type="InterPro" id="IPR027282">
    <property type="entry name" value="TPS"/>
</dbReference>
<dbReference type="Pfam" id="PF08479">
    <property type="entry name" value="POTRA_2"/>
    <property type="match status" value="1"/>
</dbReference>
<evidence type="ECO:0000256" key="8">
    <source>
        <dbReference type="ARBA" id="ARBA00023237"/>
    </source>
</evidence>
<evidence type="ECO:0000256" key="2">
    <source>
        <dbReference type="ARBA" id="ARBA00009055"/>
    </source>
</evidence>
<evidence type="ECO:0000256" key="6">
    <source>
        <dbReference type="ARBA" id="ARBA00022927"/>
    </source>
</evidence>
<evidence type="ECO:0000313" key="10">
    <source>
        <dbReference type="EMBL" id="WFN57504.1"/>
    </source>
</evidence>
<accession>A0ABY8GCF9</accession>
<dbReference type="InterPro" id="IPR051544">
    <property type="entry name" value="TPS_OM_transporter"/>
</dbReference>
<evidence type="ECO:0000256" key="1">
    <source>
        <dbReference type="ARBA" id="ARBA00004442"/>
    </source>
</evidence>
<gene>
    <name evidence="10" type="ORF">O1Q98_02650</name>
</gene>
<name>A0ABY8GCF9_9GAMM</name>
<dbReference type="PANTHER" id="PTHR34597">
    <property type="entry name" value="SLR1661 PROTEIN"/>
    <property type="match status" value="1"/>
</dbReference>
<evidence type="ECO:0000256" key="3">
    <source>
        <dbReference type="ARBA" id="ARBA00022448"/>
    </source>
</evidence>
<sequence length="549" mass="59349">MALYFGPVAFGPVAQAAPLTPAERHESEQQQSALIEQARGQRAALQRLTAVSAAPLPAPDAADAGPCFPLHRIHFHHSTLLDAGDRVRLGAPYVGQCVRLAQINQLVHDVSNWYIERGYVTSRAFLREQDLSGGELQLEILEGRVEAITVNQSAAGLTRAAFAGLEGQVLNLRDIEQGMEQMNRLPSQQVTVEIAPGREAGYSRVNLTRAARGPVSGSVTLDNSGQRSTGVWQLSGSLVVDNVLGVADQWFINPGHSSGFATSHDARSLQAGMSVPWGYWTLGYSYSQSHYRNIFINRGYPWTSTGASDTHRLSLSRVVYRDARMKTALSATFSQRSGLHRLNGTSLPSSQRFSSVSLGLGHSQKLWGGLATVNPAYSRGVRWLGASTDSDAQAQTPRAEFNKWTLSASYYHPLGERLSYLGSLYGQYAASRLYGGEQLTLGGESSVRGFQEQYTAGNRGLYWRNEMTWQAGQLPGLGAIGVLAALDGGQLYNHRQDTETAASLWGGAVGLTASGGALSHQVTVGWPLAYPAWLAPDRVVVSYRVGVAF</sequence>
<feature type="domain" description="POTRA" evidence="9">
    <location>
        <begin position="68"/>
        <end position="143"/>
    </location>
</feature>
<comment type="similarity">
    <text evidence="2">Belongs to the TPS (TC 1.B.20) family.</text>
</comment>
<evidence type="ECO:0000313" key="11">
    <source>
        <dbReference type="Proteomes" id="UP001219630"/>
    </source>
</evidence>
<dbReference type="PIRSF" id="PIRSF029745">
    <property type="entry name" value="FhaC"/>
    <property type="match status" value="1"/>
</dbReference>
<dbReference type="PROSITE" id="PS51779">
    <property type="entry name" value="POTRA"/>
    <property type="match status" value="1"/>
</dbReference>
<dbReference type="InterPro" id="IPR013686">
    <property type="entry name" value="Polypept-transport_assoc_ShlB"/>
</dbReference>
<proteinExistence type="inferred from homology"/>
<dbReference type="Proteomes" id="UP001219630">
    <property type="component" value="Chromosome"/>
</dbReference>
<evidence type="ECO:0000256" key="7">
    <source>
        <dbReference type="ARBA" id="ARBA00023136"/>
    </source>
</evidence>
<dbReference type="Gene3D" id="2.40.160.50">
    <property type="entry name" value="membrane protein fhac: a member of the omp85/tpsb transporter family"/>
    <property type="match status" value="1"/>
</dbReference>
<dbReference type="InterPro" id="IPR035251">
    <property type="entry name" value="ShlB_POTRA"/>
</dbReference>
<keyword evidence="5" id="KW-0812">Transmembrane</keyword>
<keyword evidence="8" id="KW-0998">Cell outer membrane</keyword>
<evidence type="ECO:0000256" key="4">
    <source>
        <dbReference type="ARBA" id="ARBA00022452"/>
    </source>
</evidence>
<organism evidence="10 11">
    <name type="scientific">Dickeya lacustris</name>
    <dbReference type="NCBI Taxonomy" id="2259638"/>
    <lineage>
        <taxon>Bacteria</taxon>
        <taxon>Pseudomonadati</taxon>
        <taxon>Pseudomonadota</taxon>
        <taxon>Gammaproteobacteria</taxon>
        <taxon>Enterobacterales</taxon>
        <taxon>Pectobacteriaceae</taxon>
        <taxon>Dickeya</taxon>
    </lineage>
</organism>
<dbReference type="InterPro" id="IPR034746">
    <property type="entry name" value="POTRA"/>
</dbReference>
<dbReference type="RefSeq" id="WP_125259355.1">
    <property type="nucleotide sequence ID" value="NZ_CP114280.1"/>
</dbReference>
<keyword evidence="11" id="KW-1185">Reference proteome</keyword>
<evidence type="ECO:0000256" key="5">
    <source>
        <dbReference type="ARBA" id="ARBA00022692"/>
    </source>
</evidence>
<reference evidence="10 11" key="1">
    <citation type="submission" date="2022-12" db="EMBL/GenBank/DDBJ databases">
        <title>Complete genome sequencing of Dickeya lacustris type strain LMG30899.</title>
        <authorList>
            <person name="Dobhal S."/>
            <person name="Arizala D."/>
            <person name="Arif M."/>
        </authorList>
    </citation>
    <scope>NUCLEOTIDE SEQUENCE [LARGE SCALE GENOMIC DNA]</scope>
    <source>
        <strain evidence="10 11">LMG30899</strain>
    </source>
</reference>
<keyword evidence="4" id="KW-1134">Transmembrane beta strand</keyword>